<protein>
    <submittedName>
        <fullName evidence="2">Uncharacterized protein</fullName>
    </submittedName>
</protein>
<name>A0A5B8IUY0_9RHOB</name>
<evidence type="ECO:0000256" key="1">
    <source>
        <dbReference type="SAM" id="MobiDB-lite"/>
    </source>
</evidence>
<organism evidence="2 3">
    <name type="scientific">Qingshengfaniella alkalisoli</name>
    <dbReference type="NCBI Taxonomy" id="2599296"/>
    <lineage>
        <taxon>Bacteria</taxon>
        <taxon>Pseudomonadati</taxon>
        <taxon>Pseudomonadota</taxon>
        <taxon>Alphaproteobacteria</taxon>
        <taxon>Rhodobacterales</taxon>
        <taxon>Paracoccaceae</taxon>
        <taxon>Qingshengfaniella</taxon>
    </lineage>
</organism>
<proteinExistence type="predicted"/>
<keyword evidence="3" id="KW-1185">Reference proteome</keyword>
<dbReference type="AlphaFoldDB" id="A0A5B8IUY0"/>
<evidence type="ECO:0000313" key="3">
    <source>
        <dbReference type="Proteomes" id="UP000318483"/>
    </source>
</evidence>
<accession>A0A5B8IUY0</accession>
<dbReference type="Proteomes" id="UP000318483">
    <property type="component" value="Chromosome"/>
</dbReference>
<reference evidence="2 3" key="1">
    <citation type="submission" date="2019-07" db="EMBL/GenBank/DDBJ databases">
        <title>Litoreibacter alkalisoli sp. nov., isolated from saline-alkaline soil.</title>
        <authorList>
            <person name="Wang S."/>
            <person name="Xu L."/>
            <person name="Xing Y.-T."/>
            <person name="Sun J.-Q."/>
        </authorList>
    </citation>
    <scope>NUCLEOTIDE SEQUENCE [LARGE SCALE GENOMIC DNA]</scope>
    <source>
        <strain evidence="2 3">LN3S51</strain>
    </source>
</reference>
<dbReference type="EMBL" id="CP042261">
    <property type="protein sequence ID" value="QDY69243.1"/>
    <property type="molecule type" value="Genomic_DNA"/>
</dbReference>
<evidence type="ECO:0000313" key="2">
    <source>
        <dbReference type="EMBL" id="QDY69243.1"/>
    </source>
</evidence>
<sequence length="391" mass="40989">MTKGLVAGLFWGVVVGGALLVVAALQLDVPEMEVASDEIGVEADTPPPADPPAQTAPAPLPTAPRQMAAPFGGRTPLIPTVHQNEIRLGGPRPGIDVQLPFPLNAASVPTADVPLAQAVPDAPAWKMANDDLTHIDGMPLGPRGMVPVAGLRAEDPVGSAPALLRLEATGTYDLPVFDPELPASLIPAPEVAKLSEVEQAPAMQMSGLEVVSATTDSVVEMADLAQLHDVASRPLPDVPHGDLPDIGAADGPRLIFVLLQPLAGRDTPGWATAIVEDSLVLDPRSSEQLAEFLPNPGFSEPDARRVMLASPSAGVERVMLERQGIEVFLPYRVIETAQGIANTLSSAVARAERDGQAIVLVRDSMLVRAEISDWLARTDGVEIAQLVAARE</sequence>
<dbReference type="KEGG" id="lit:FPZ52_06075"/>
<dbReference type="RefSeq" id="WP_146364623.1">
    <property type="nucleotide sequence ID" value="NZ_CP042261.1"/>
</dbReference>
<feature type="region of interest" description="Disordered" evidence="1">
    <location>
        <begin position="41"/>
        <end position="74"/>
    </location>
</feature>
<gene>
    <name evidence="2" type="ORF">FPZ52_06075</name>
</gene>